<keyword evidence="2" id="KW-1185">Reference proteome</keyword>
<gene>
    <name evidence="1" type="ORF">F6V30_01050</name>
</gene>
<dbReference type="PROSITE" id="PS01125">
    <property type="entry name" value="ROK"/>
    <property type="match status" value="1"/>
</dbReference>
<dbReference type="Pfam" id="PF00480">
    <property type="entry name" value="ROK"/>
    <property type="match status" value="1"/>
</dbReference>
<dbReference type="SUPFAM" id="SSF53067">
    <property type="entry name" value="Actin-like ATPase domain"/>
    <property type="match status" value="1"/>
</dbReference>
<dbReference type="Proteomes" id="UP000798046">
    <property type="component" value="Unassembled WGS sequence"/>
</dbReference>
<evidence type="ECO:0000313" key="2">
    <source>
        <dbReference type="Proteomes" id="UP000798046"/>
    </source>
</evidence>
<proteinExistence type="predicted"/>
<evidence type="ECO:0000313" key="1">
    <source>
        <dbReference type="EMBL" id="KAB0672481.1"/>
    </source>
</evidence>
<accession>A0ABQ6TTW0</accession>
<reference evidence="1 2" key="1">
    <citation type="journal article" date="2020" name="Microorganisms">
        <title>Description of Three Novel Members in the Family Geobacteraceae, Oryzomonas japonicum gen. nov., sp. nov., Oryzomonas sagensis sp. nov., and Oryzomonas ruber sp. nov.</title>
        <authorList>
            <person name="Xu Z."/>
            <person name="Masuda Y."/>
            <person name="Hayakawa C."/>
            <person name="Ushijima N."/>
            <person name="Kawano K."/>
            <person name="Shiratori Y."/>
            <person name="Senoo K."/>
            <person name="Itoh H."/>
        </authorList>
    </citation>
    <scope>NUCLEOTIDE SEQUENCE [LARGE SCALE GENOMIC DNA]</scope>
    <source>
        <strain evidence="1 2">Red100</strain>
    </source>
</reference>
<dbReference type="PANTHER" id="PTHR18964">
    <property type="entry name" value="ROK (REPRESSOR, ORF, KINASE) FAMILY"/>
    <property type="match status" value="1"/>
</dbReference>
<name>A0ABQ6TTW0_9BACT</name>
<organism evidence="1 2">
    <name type="scientific">Oryzomonas sagensis</name>
    <dbReference type="NCBI Taxonomy" id="2603857"/>
    <lineage>
        <taxon>Bacteria</taxon>
        <taxon>Pseudomonadati</taxon>
        <taxon>Thermodesulfobacteriota</taxon>
        <taxon>Desulfuromonadia</taxon>
        <taxon>Geobacterales</taxon>
        <taxon>Geobacteraceae</taxon>
        <taxon>Oryzomonas</taxon>
    </lineage>
</organism>
<dbReference type="CDD" id="cd24066">
    <property type="entry name" value="ASKHA_NBD_ROK_EcFRK-like"/>
    <property type="match status" value="1"/>
</dbReference>
<sequence length="303" mass="31772">MTSASEQTPFRIGIDLGGTKTEALLLAPDGTVLFRERRGTPLDRGYPAVVATVTTAIREAMALVPAGAPCTVGIGIPGSSDERTGLVRNANSTCLIGRPLQGDLERQLDRAVALCNDADCFTLAECCQGAGQGYGLVFGVIMGTGCGGGICIDGRVRQGPHRIAGEWGHLSVDPAGTACYCGNRGCVETKISGSGVEAAFAREYGERLTMERIVAGAREGEPRCRAAFDRFLDDFGRCLGGLISILDPDAVVLGGGLSNIVELYTTGIERVRHYAFHDHLATPILKNRLGDSAGVFGAAWIGI</sequence>
<dbReference type="InterPro" id="IPR049874">
    <property type="entry name" value="ROK_cs"/>
</dbReference>
<dbReference type="EMBL" id="VZRA01000001">
    <property type="protein sequence ID" value="KAB0672481.1"/>
    <property type="molecule type" value="Genomic_DNA"/>
</dbReference>
<dbReference type="Gene3D" id="3.30.420.40">
    <property type="match status" value="2"/>
</dbReference>
<dbReference type="InterPro" id="IPR043129">
    <property type="entry name" value="ATPase_NBD"/>
</dbReference>
<dbReference type="PANTHER" id="PTHR18964:SF174">
    <property type="entry name" value="D-ALLOSE KINASE-RELATED"/>
    <property type="match status" value="1"/>
</dbReference>
<protein>
    <submittedName>
        <fullName evidence="1">ROK family protein</fullName>
    </submittedName>
</protein>
<comment type="caution">
    <text evidence="1">The sequence shown here is derived from an EMBL/GenBank/DDBJ whole genome shotgun (WGS) entry which is preliminary data.</text>
</comment>
<dbReference type="InterPro" id="IPR000600">
    <property type="entry name" value="ROK"/>
</dbReference>